<proteinExistence type="predicted"/>
<sequence>MVHQDQQYWYAWQSEHVVHHGTQCSEGRKQCFAFVTGPPANWILRSTLETLKNSALLQLSAGTQSRPAETFAASASESNLGHLIQARHVPLLQSSKICTMSWIECQHHPAWCQQL</sequence>
<dbReference type="AlphaFoldDB" id="A0A7S4LIT6"/>
<accession>A0A7S4LIT6</accession>
<protein>
    <submittedName>
        <fullName evidence="1">Uncharacterized protein</fullName>
    </submittedName>
</protein>
<organism evidence="1">
    <name type="scientific">Eutreptiella gymnastica</name>
    <dbReference type="NCBI Taxonomy" id="73025"/>
    <lineage>
        <taxon>Eukaryota</taxon>
        <taxon>Discoba</taxon>
        <taxon>Euglenozoa</taxon>
        <taxon>Euglenida</taxon>
        <taxon>Spirocuta</taxon>
        <taxon>Euglenophyceae</taxon>
        <taxon>Eutreptiales</taxon>
        <taxon>Eutreptiaceae</taxon>
        <taxon>Eutreptiella</taxon>
    </lineage>
</organism>
<reference evidence="1" key="1">
    <citation type="submission" date="2021-01" db="EMBL/GenBank/DDBJ databases">
        <authorList>
            <person name="Corre E."/>
            <person name="Pelletier E."/>
            <person name="Niang G."/>
            <person name="Scheremetjew M."/>
            <person name="Finn R."/>
            <person name="Kale V."/>
            <person name="Holt S."/>
            <person name="Cochrane G."/>
            <person name="Meng A."/>
            <person name="Brown T."/>
            <person name="Cohen L."/>
        </authorList>
    </citation>
    <scope>NUCLEOTIDE SEQUENCE</scope>
    <source>
        <strain evidence="1">CCMP1594</strain>
    </source>
</reference>
<evidence type="ECO:0000313" key="1">
    <source>
        <dbReference type="EMBL" id="CAE0831863.1"/>
    </source>
</evidence>
<gene>
    <name evidence="1" type="ORF">EGYM00163_LOCUS43145</name>
</gene>
<dbReference type="EMBL" id="HBJA01125332">
    <property type="protein sequence ID" value="CAE0831863.1"/>
    <property type="molecule type" value="Transcribed_RNA"/>
</dbReference>
<name>A0A7S4LIT6_9EUGL</name>